<accession>A0A2R8A7E0</accession>
<dbReference type="Proteomes" id="UP000244932">
    <property type="component" value="Unassembled WGS sequence"/>
</dbReference>
<dbReference type="OrthoDB" id="7822595at2"/>
<sequence length="344" mass="37156">MKRKSILGAVSAAAMLALSASTAAAQEYTLKLHQFLPAQANVPASILDVWADNVEEASEGRIEIERYPSMQLGGTPPGLMDQAIDGVADIIWTVVGYTPGRFPSTEVFELPFFVEDAGAASSAFWQMYETRMQEEFSDVHILGTWVHGPGVIHAAEPVEVPSDMNGLKIRGASRQVNALLQELGAEPVGMPVPAVPEALSRGVIDGTTIPWEVTGALRTSELVEFHTEFTGNMLYTVTFVLAMNNDAYAELPADLQQVIDDNSGLEFSIFAGNTMVAFDGPARDIAVENGNEIFTLDEAQSALWAETAQPVYAAWLADMEERGIDGQALIDEARALMDAYEPAE</sequence>
<gene>
    <name evidence="5" type="ORF">POI8812_00449</name>
</gene>
<comment type="subcellular location">
    <subcellularLocation>
        <location evidence="1">Periplasm</location>
    </subcellularLocation>
</comment>
<evidence type="ECO:0000313" key="6">
    <source>
        <dbReference type="Proteomes" id="UP000244932"/>
    </source>
</evidence>
<dbReference type="CDD" id="cd13665">
    <property type="entry name" value="PBP2_TRAP_Dctp3_4"/>
    <property type="match status" value="1"/>
</dbReference>
<name>A0A2R8A7E0_9RHOB</name>
<protein>
    <submittedName>
        <fullName evidence="5">Solute-binding protein</fullName>
    </submittedName>
</protein>
<organism evidence="5 6">
    <name type="scientific">Pontivivens insulae</name>
    <dbReference type="NCBI Taxonomy" id="1639689"/>
    <lineage>
        <taxon>Bacteria</taxon>
        <taxon>Pseudomonadati</taxon>
        <taxon>Pseudomonadota</taxon>
        <taxon>Alphaproteobacteria</taxon>
        <taxon>Rhodobacterales</taxon>
        <taxon>Paracoccaceae</taxon>
        <taxon>Pontivivens</taxon>
    </lineage>
</organism>
<feature type="signal peptide" evidence="4">
    <location>
        <begin position="1"/>
        <end position="25"/>
    </location>
</feature>
<dbReference type="EMBL" id="OMKW01000001">
    <property type="protein sequence ID" value="SPF28151.1"/>
    <property type="molecule type" value="Genomic_DNA"/>
</dbReference>
<evidence type="ECO:0000256" key="3">
    <source>
        <dbReference type="ARBA" id="ARBA00022764"/>
    </source>
</evidence>
<keyword evidence="2 4" id="KW-0732">Signal</keyword>
<keyword evidence="6" id="KW-1185">Reference proteome</keyword>
<dbReference type="Gene3D" id="3.40.190.170">
    <property type="entry name" value="Bacterial extracellular solute-binding protein, family 7"/>
    <property type="match status" value="1"/>
</dbReference>
<evidence type="ECO:0000256" key="4">
    <source>
        <dbReference type="SAM" id="SignalP"/>
    </source>
</evidence>
<dbReference type="PANTHER" id="PTHR33376">
    <property type="match status" value="1"/>
</dbReference>
<dbReference type="GO" id="GO:0042597">
    <property type="term" value="C:periplasmic space"/>
    <property type="evidence" value="ECO:0007669"/>
    <property type="project" value="UniProtKB-SubCell"/>
</dbReference>
<evidence type="ECO:0000256" key="1">
    <source>
        <dbReference type="ARBA" id="ARBA00004418"/>
    </source>
</evidence>
<dbReference type="InterPro" id="IPR018389">
    <property type="entry name" value="DctP_fam"/>
</dbReference>
<proteinExistence type="predicted"/>
<evidence type="ECO:0000256" key="2">
    <source>
        <dbReference type="ARBA" id="ARBA00022729"/>
    </source>
</evidence>
<dbReference type="GO" id="GO:0055085">
    <property type="term" value="P:transmembrane transport"/>
    <property type="evidence" value="ECO:0007669"/>
    <property type="project" value="InterPro"/>
</dbReference>
<feature type="chain" id="PRO_5015363423" evidence="4">
    <location>
        <begin position="26"/>
        <end position="344"/>
    </location>
</feature>
<dbReference type="AlphaFoldDB" id="A0A2R8A7E0"/>
<keyword evidence="3" id="KW-0574">Periplasm</keyword>
<dbReference type="InterPro" id="IPR038404">
    <property type="entry name" value="TRAP_DctP_sf"/>
</dbReference>
<dbReference type="PANTHER" id="PTHR33376:SF15">
    <property type="entry name" value="BLL6794 PROTEIN"/>
    <property type="match status" value="1"/>
</dbReference>
<evidence type="ECO:0000313" key="5">
    <source>
        <dbReference type="EMBL" id="SPF28151.1"/>
    </source>
</evidence>
<dbReference type="RefSeq" id="WP_108780882.1">
    <property type="nucleotide sequence ID" value="NZ_OMKW01000001.1"/>
</dbReference>
<dbReference type="Pfam" id="PF03480">
    <property type="entry name" value="DctP"/>
    <property type="match status" value="1"/>
</dbReference>
<dbReference type="NCBIfam" id="NF037995">
    <property type="entry name" value="TRAP_S1"/>
    <property type="match status" value="1"/>
</dbReference>
<reference evidence="5 6" key="1">
    <citation type="submission" date="2018-03" db="EMBL/GenBank/DDBJ databases">
        <authorList>
            <person name="Keele B.F."/>
        </authorList>
    </citation>
    <scope>NUCLEOTIDE SEQUENCE [LARGE SCALE GENOMIC DNA]</scope>
    <source>
        <strain evidence="5 6">CeCT 8812</strain>
    </source>
</reference>